<keyword evidence="5" id="KW-0547">Nucleotide-binding</keyword>
<dbReference type="PANTHER" id="PTHR44936">
    <property type="entry name" value="SENSOR PROTEIN CREC"/>
    <property type="match status" value="1"/>
</dbReference>
<comment type="caution">
    <text evidence="11">The sequence shown here is derived from an EMBL/GenBank/DDBJ whole genome shotgun (WGS) entry which is preliminary data.</text>
</comment>
<dbReference type="GO" id="GO:0004673">
    <property type="term" value="F:protein histidine kinase activity"/>
    <property type="evidence" value="ECO:0007669"/>
    <property type="project" value="UniProtKB-EC"/>
</dbReference>
<evidence type="ECO:0000256" key="6">
    <source>
        <dbReference type="ARBA" id="ARBA00022777"/>
    </source>
</evidence>
<name>A0ABU6BID9_9BACL</name>
<evidence type="ECO:0000256" key="1">
    <source>
        <dbReference type="ARBA" id="ARBA00000085"/>
    </source>
</evidence>
<reference evidence="11 12" key="1">
    <citation type="journal article" date="2014" name="Genome Announc.">
        <title>Draft Genome Sequence of Geobacillus icigianus Strain G1w1T Isolated from Hot Springs in the Valley of Geysers, Kamchatka (Russian Federation).</title>
        <authorList>
            <person name="Bryanskaya A.V."/>
            <person name="Rozanov A.S."/>
            <person name="Logacheva M.D."/>
            <person name="Kotenko A.V."/>
            <person name="Peltek S.E."/>
        </authorList>
    </citation>
    <scope>NUCLEOTIDE SEQUENCE [LARGE SCALE GENOMIC DNA]</scope>
    <source>
        <strain evidence="11 12">G1w1</strain>
    </source>
</reference>
<keyword evidence="8" id="KW-0902">Two-component regulatory system</keyword>
<dbReference type="PRINTS" id="PR00344">
    <property type="entry name" value="BCTRLSENSOR"/>
</dbReference>
<evidence type="ECO:0000259" key="10">
    <source>
        <dbReference type="PROSITE" id="PS50109"/>
    </source>
</evidence>
<feature type="transmembrane region" description="Helical" evidence="9">
    <location>
        <begin position="20"/>
        <end position="37"/>
    </location>
</feature>
<feature type="transmembrane region" description="Helical" evidence="9">
    <location>
        <begin position="73"/>
        <end position="94"/>
    </location>
</feature>
<evidence type="ECO:0000256" key="4">
    <source>
        <dbReference type="ARBA" id="ARBA00022679"/>
    </source>
</evidence>
<feature type="transmembrane region" description="Helical" evidence="9">
    <location>
        <begin position="132"/>
        <end position="157"/>
    </location>
</feature>
<keyword evidence="12" id="KW-1185">Reference proteome</keyword>
<dbReference type="PROSITE" id="PS50109">
    <property type="entry name" value="HIS_KIN"/>
    <property type="match status" value="1"/>
</dbReference>
<dbReference type="EC" id="2.7.13.3" evidence="2"/>
<dbReference type="InterPro" id="IPR003594">
    <property type="entry name" value="HATPase_dom"/>
</dbReference>
<keyword evidence="3" id="KW-0597">Phosphoprotein</keyword>
<comment type="catalytic activity">
    <reaction evidence="1">
        <text>ATP + protein L-histidine = ADP + protein N-phospho-L-histidine.</text>
        <dbReference type="EC" id="2.7.13.3"/>
    </reaction>
</comment>
<sequence length="430" mass="47144">MLLLSATAFLGEMKMNPFDSPFRVSLGSAVFVLGLVAFSSLPPLVIGVSTGAVVVGFRVFLDILTGETSASESLWTHLPAAGYYISFAAMAAMVHFRRQMAAPIRAGVMGAALDFLANGCELAIRYGMGESFLFSGHMLVVLSLFAILRSFCVIGVYNMWVTKHVRSLAEARKEELERLMMVNSGLYEEMVYLQKSMALMEDMTRQSYDLYSRLVEGKPVEPRIALDLAEHIHETKKDMQRIFAGLSKLIGRQSGRGRIPITELCAMVIRANEKYASLSGKAITFSYHGQIDLTTDQLYPLLSVLNNLVSNAVEAIRENGAIELRARLEGNGLVIEVEDDGPGISADDIAWIFQPGFTTKYDHQGNPSTGIGLTHARDIAQALGGHLQLVKSEPGQTVFRFVVPTSRLLQAQTDAFQNEHPPVPPQGAHF</sequence>
<keyword evidence="6 11" id="KW-0418">Kinase</keyword>
<dbReference type="Gene3D" id="3.30.565.10">
    <property type="entry name" value="Histidine kinase-like ATPase, C-terminal domain"/>
    <property type="match status" value="1"/>
</dbReference>
<evidence type="ECO:0000313" key="11">
    <source>
        <dbReference type="EMBL" id="MEB3751771.1"/>
    </source>
</evidence>
<keyword evidence="7" id="KW-0067">ATP-binding</keyword>
<evidence type="ECO:0000256" key="9">
    <source>
        <dbReference type="SAM" id="Phobius"/>
    </source>
</evidence>
<keyword evidence="9" id="KW-0812">Transmembrane</keyword>
<gene>
    <name evidence="11" type="ORF">EP10_002626</name>
</gene>
<evidence type="ECO:0000256" key="5">
    <source>
        <dbReference type="ARBA" id="ARBA00022741"/>
    </source>
</evidence>
<keyword evidence="9" id="KW-1133">Transmembrane helix</keyword>
<dbReference type="InterPro" id="IPR036890">
    <property type="entry name" value="HATPase_C_sf"/>
</dbReference>
<dbReference type="InterPro" id="IPR004358">
    <property type="entry name" value="Sig_transdc_His_kin-like_C"/>
</dbReference>
<dbReference type="PANTHER" id="PTHR44936:SF9">
    <property type="entry name" value="SENSOR PROTEIN CREC"/>
    <property type="match status" value="1"/>
</dbReference>
<dbReference type="InterPro" id="IPR005467">
    <property type="entry name" value="His_kinase_dom"/>
</dbReference>
<feature type="domain" description="Histidine kinase" evidence="10">
    <location>
        <begin position="301"/>
        <end position="407"/>
    </location>
</feature>
<dbReference type="SUPFAM" id="SSF55874">
    <property type="entry name" value="ATPase domain of HSP90 chaperone/DNA topoisomerase II/histidine kinase"/>
    <property type="match status" value="1"/>
</dbReference>
<organism evidence="11 12">
    <name type="scientific">Geobacillus icigianus</name>
    <dbReference type="NCBI Taxonomy" id="1430331"/>
    <lineage>
        <taxon>Bacteria</taxon>
        <taxon>Bacillati</taxon>
        <taxon>Bacillota</taxon>
        <taxon>Bacilli</taxon>
        <taxon>Bacillales</taxon>
        <taxon>Anoxybacillaceae</taxon>
        <taxon>Geobacillus</taxon>
    </lineage>
</organism>
<evidence type="ECO:0000256" key="2">
    <source>
        <dbReference type="ARBA" id="ARBA00012438"/>
    </source>
</evidence>
<evidence type="ECO:0000256" key="8">
    <source>
        <dbReference type="ARBA" id="ARBA00023012"/>
    </source>
</evidence>
<evidence type="ECO:0000256" key="7">
    <source>
        <dbReference type="ARBA" id="ARBA00022840"/>
    </source>
</evidence>
<protein>
    <recommendedName>
        <fullName evidence="2">histidine kinase</fullName>
        <ecNumber evidence="2">2.7.13.3</ecNumber>
    </recommendedName>
</protein>
<dbReference type="Pfam" id="PF02518">
    <property type="entry name" value="HATPase_c"/>
    <property type="match status" value="1"/>
</dbReference>
<dbReference type="SMART" id="SM00387">
    <property type="entry name" value="HATPase_c"/>
    <property type="match status" value="1"/>
</dbReference>
<dbReference type="InterPro" id="IPR050980">
    <property type="entry name" value="2C_sensor_his_kinase"/>
</dbReference>
<evidence type="ECO:0000256" key="3">
    <source>
        <dbReference type="ARBA" id="ARBA00022553"/>
    </source>
</evidence>
<dbReference type="Proteomes" id="UP000029267">
    <property type="component" value="Unassembled WGS sequence"/>
</dbReference>
<evidence type="ECO:0000313" key="12">
    <source>
        <dbReference type="Proteomes" id="UP000029267"/>
    </source>
</evidence>
<keyword evidence="9" id="KW-0472">Membrane</keyword>
<accession>A0ABU6BID9</accession>
<proteinExistence type="predicted"/>
<keyword evidence="4 11" id="KW-0808">Transferase</keyword>
<dbReference type="EMBL" id="JPYA02000003">
    <property type="protein sequence ID" value="MEB3751771.1"/>
    <property type="molecule type" value="Genomic_DNA"/>
</dbReference>